<proteinExistence type="predicted"/>
<dbReference type="AlphaFoldDB" id="A0A382YJZ8"/>
<feature type="non-terminal residue" evidence="1">
    <location>
        <position position="1"/>
    </location>
</feature>
<protein>
    <recommendedName>
        <fullName evidence="2">Phenylalanine--tRNA ligase subunit alpha</fullName>
    </recommendedName>
</protein>
<sequence length="120" mass="13539">VSQVLHDIEKKIIDSLQKKSEQTPEQLSESTELSIDQIRRGIEWLRLKELAQVKETSKIEISLGQNGIDALKNGLPERKLMDLIKDEPKTFDEVRKTLSGAGFNAAIANAKKNGWIKIDK</sequence>
<reference evidence="1" key="1">
    <citation type="submission" date="2018-05" db="EMBL/GenBank/DDBJ databases">
        <authorList>
            <person name="Lanie J.A."/>
            <person name="Ng W.-L."/>
            <person name="Kazmierczak K.M."/>
            <person name="Andrzejewski T.M."/>
            <person name="Davidsen T.M."/>
            <person name="Wayne K.J."/>
            <person name="Tettelin H."/>
            <person name="Glass J.I."/>
            <person name="Rusch D."/>
            <person name="Podicherti R."/>
            <person name="Tsui H.-C.T."/>
            <person name="Winkler M.E."/>
        </authorList>
    </citation>
    <scope>NUCLEOTIDE SEQUENCE</scope>
</reference>
<evidence type="ECO:0008006" key="2">
    <source>
        <dbReference type="Google" id="ProtNLM"/>
    </source>
</evidence>
<evidence type="ECO:0000313" key="1">
    <source>
        <dbReference type="EMBL" id="SVD83593.1"/>
    </source>
</evidence>
<gene>
    <name evidence="1" type="ORF">METZ01_LOCUS436447</name>
</gene>
<accession>A0A382YJZ8</accession>
<dbReference type="EMBL" id="UINC01176460">
    <property type="protein sequence ID" value="SVD83593.1"/>
    <property type="molecule type" value="Genomic_DNA"/>
</dbReference>
<feature type="non-terminal residue" evidence="1">
    <location>
        <position position="120"/>
    </location>
</feature>
<name>A0A382YJZ8_9ZZZZ</name>
<organism evidence="1">
    <name type="scientific">marine metagenome</name>
    <dbReference type="NCBI Taxonomy" id="408172"/>
    <lineage>
        <taxon>unclassified sequences</taxon>
        <taxon>metagenomes</taxon>
        <taxon>ecological metagenomes</taxon>
    </lineage>
</organism>